<dbReference type="SUPFAM" id="SSF52129">
    <property type="entry name" value="Caspase-like"/>
    <property type="match status" value="1"/>
</dbReference>
<dbReference type="InterPro" id="IPR029030">
    <property type="entry name" value="Caspase-like_dom_sf"/>
</dbReference>
<evidence type="ECO:0000313" key="4">
    <source>
        <dbReference type="Proteomes" id="UP001501243"/>
    </source>
</evidence>
<protein>
    <recommendedName>
        <fullName evidence="2">Gingipain domain-containing protein</fullName>
    </recommendedName>
</protein>
<evidence type="ECO:0000313" key="3">
    <source>
        <dbReference type="EMBL" id="GAA4496947.1"/>
    </source>
</evidence>
<feature type="domain" description="Gingipain" evidence="2">
    <location>
        <begin position="409"/>
        <end position="805"/>
    </location>
</feature>
<organism evidence="3 4">
    <name type="scientific">Hymenobacter ginsengisoli</name>
    <dbReference type="NCBI Taxonomy" id="1051626"/>
    <lineage>
        <taxon>Bacteria</taxon>
        <taxon>Pseudomonadati</taxon>
        <taxon>Bacteroidota</taxon>
        <taxon>Cytophagia</taxon>
        <taxon>Cytophagales</taxon>
        <taxon>Hymenobacteraceae</taxon>
        <taxon>Hymenobacter</taxon>
    </lineage>
</organism>
<proteinExistence type="predicted"/>
<dbReference type="EMBL" id="BAABGQ010000005">
    <property type="protein sequence ID" value="GAA4496947.1"/>
    <property type="molecule type" value="Genomic_DNA"/>
</dbReference>
<dbReference type="RefSeq" id="WP_220235662.1">
    <property type="nucleotide sequence ID" value="NZ_BAABGQ010000005.1"/>
</dbReference>
<dbReference type="Gene3D" id="2.60.40.4070">
    <property type="match status" value="1"/>
</dbReference>
<accession>A0ABP8Q3B7</accession>
<comment type="caution">
    <text evidence="3">The sequence shown here is derived from an EMBL/GenBank/DDBJ whole genome shotgun (WGS) entry which is preliminary data.</text>
</comment>
<sequence>MMSLAWLVLLLGAVAPAHAQSGAYGNEWIVPGQPYYKVKVWRDGLYRLDYSYLSQLGAGAVAPAQLQVWRRGKEVAVYQGGNSATLDNSTFIEFYGQRNDAGLDKEFYKNIKDQANPFYSFYTDTAAYFVTWGARAGKRMAQPAAAGGTPHSWRLQSSLTQKVGNYAEGPTEQTYTFLPWIEAGEGFFQGFYYGPVQAPLDSALRAVSTAPGAPSPVLEAVVVGGFRDTNHKTAVKVVPPAGGTRSLGVLSYYGYDHAYGRYPLLASDISSSGMVTVGFDLAPQPPQTYVDVYRLSWWRVTAAQQNVWFSDRQQLFFQNDSLLTGPATYEVDNIPPTVSGFDIHDPWNVQRIVPATAATLGSTGRRYVFPSATSQQTRRLLLADEARPLVPPPARPVNFRTIDPAKPNFVIITHPKLMQAAGGVPNVALAYASYRASATGGGYDTLMVTAPQLYDQFHYGERSVIALRHFALWLAAKSPATQTKYLLLLGKGISPGSPVATAANPDYTFGLGGGFDASQSARIRGENGLDLVPISTRSSSDIFLSSDWPHDNNVPALPTGRVVASTAQEALDYLTKLKEYEAQINPNQLNPEPWHKNFVHLGGGHDPAEIATFGGYLDKYKRRAEHPLLGASVTTYLRVYDPANLYAEKNISSEVNAGLALITYFGHGSTTTFDINIGDIYDPLQNYNNAKKYPVMMYNGCSAGAAFFNAHTFATDWILAPNKGSIGIMAESGFSYADLLDQTQDLTYKLLLNDPVWFGRPIAEVRREVIRRLQPTSAFQPVPGNLRATEQLLCTIWQGDPALRMYAPAKPDFVASNAALSLSPIAPDVAVTGASSKFTLNIGVSNPARITRDSIEIRVTRMYPTGKIAPEVYVFNNHNGLKPFPQAFRRDTTYTITLNNPTSDFAGDNVFTVELDYRNKVDELDETNNKATLTYSFLKRGLTLLAPSEFAIVAGNKPRLVAQSNDPSGPVRSYDFQIDSVASFTSPALQSSTISAGVIAAWTPPKALTAKADSTVWYWRVRFTNPVPPEDADWQVSSFRVISGALAGGWSQSHNGQFNRDQLQGVAVATPSNRWSFAAQQQSLILRTAGGGRPGSPYTFLVSGYGINTGNTVANVSNCGSKAPNLLLAVFDPRTLKQIAVAGSYSLCGPAGQPFYSFAADPTSSADTLDNLNNSAARRAQLLDFLGRVPDGAYVALVSENRLRYADPNVAATMRQVATLLGSKLVTTFKNGDPWALVAQKKASGSVLVAEAGPDVSSATPSYLQSVTLNTSLSAPSQAGTITSTLIGPAVKWQTLFDVIKPETPTASYTLSLVGIDASNKATVLQPDIKAKNVDLTGYSAATYPYMQLQLALRDSVNRVPPQLKEWFITYKGKPEGVVRRDLVAAAVYDSVSLKAQATSGTGFIKFPVKFDNVSQEAFASRLQTQVQLINAVTNLPVKTLPLLTATRDLLPGDSALTVNVSIDMRGLFGKYYVRVVVNPQLQPELYYFNNELRTATFTVRDNNVPPTLDVAVDGRHILDGELVAPRPVITIQLKDEDRLRLITDASYFTVFLTRPNGQVEPVNVNGPQVHFSVDNTLGSLAKLEYQPGLGTPLPDGVYTLSVQGRDAAGAIAGTVNYQVKFTVVNASQISNVYPYPNPVTSKAKFVFTVTGAELPRNMKIQIMTLTGRVVREIFMSELGPLHIGNNITDYAWDGTDQYGDRLANGTYLYRVAVDDPTGEFKKFTTAGDQAFKNDWGKLVLLR</sequence>
<dbReference type="Proteomes" id="UP001501243">
    <property type="component" value="Unassembled WGS sequence"/>
</dbReference>
<gene>
    <name evidence="3" type="ORF">GCM10023172_11130</name>
</gene>
<feature type="chain" id="PRO_5045120454" description="Gingipain domain-containing protein" evidence="1">
    <location>
        <begin position="20"/>
        <end position="1743"/>
    </location>
</feature>
<keyword evidence="1" id="KW-0732">Signal</keyword>
<evidence type="ECO:0000259" key="2">
    <source>
        <dbReference type="Pfam" id="PF01364"/>
    </source>
</evidence>
<dbReference type="CDD" id="cd02258">
    <property type="entry name" value="Peptidase_C25_N"/>
    <property type="match status" value="1"/>
</dbReference>
<evidence type="ECO:0000256" key="1">
    <source>
        <dbReference type="SAM" id="SignalP"/>
    </source>
</evidence>
<name>A0ABP8Q3B7_9BACT</name>
<keyword evidence="4" id="KW-1185">Reference proteome</keyword>
<dbReference type="InterPro" id="IPR013783">
    <property type="entry name" value="Ig-like_fold"/>
</dbReference>
<dbReference type="Gene3D" id="2.60.40.10">
    <property type="entry name" value="Immunoglobulins"/>
    <property type="match status" value="1"/>
</dbReference>
<dbReference type="Pfam" id="PF01364">
    <property type="entry name" value="Peptidase_C25"/>
    <property type="match status" value="1"/>
</dbReference>
<feature type="signal peptide" evidence="1">
    <location>
        <begin position="1"/>
        <end position="19"/>
    </location>
</feature>
<reference evidence="4" key="1">
    <citation type="journal article" date="2019" name="Int. J. Syst. Evol. Microbiol.">
        <title>The Global Catalogue of Microorganisms (GCM) 10K type strain sequencing project: providing services to taxonomists for standard genome sequencing and annotation.</title>
        <authorList>
            <consortium name="The Broad Institute Genomics Platform"/>
            <consortium name="The Broad Institute Genome Sequencing Center for Infectious Disease"/>
            <person name="Wu L."/>
            <person name="Ma J."/>
        </authorList>
    </citation>
    <scope>NUCLEOTIDE SEQUENCE [LARGE SCALE GENOMIC DNA]</scope>
    <source>
        <strain evidence="4">JCM 17841</strain>
    </source>
</reference>
<dbReference type="InterPro" id="IPR001769">
    <property type="entry name" value="Gingipain"/>
</dbReference>
<dbReference type="Gene3D" id="3.40.50.1460">
    <property type="match status" value="1"/>
</dbReference>